<dbReference type="KEGG" id="ddb:E7747_06330"/>
<feature type="transmembrane region" description="Helical" evidence="6">
    <location>
        <begin position="34"/>
        <end position="52"/>
    </location>
</feature>
<evidence type="ECO:0000259" key="7">
    <source>
        <dbReference type="Pfam" id="PF02706"/>
    </source>
</evidence>
<keyword evidence="5 6" id="KW-0472">Membrane</keyword>
<evidence type="ECO:0000256" key="3">
    <source>
        <dbReference type="ARBA" id="ARBA00022692"/>
    </source>
</evidence>
<dbReference type="PANTHER" id="PTHR32309">
    <property type="entry name" value="TYROSINE-PROTEIN KINASE"/>
    <property type="match status" value="1"/>
</dbReference>
<dbReference type="RefSeq" id="WP_136414817.1">
    <property type="nucleotide sequence ID" value="NZ_CP039396.1"/>
</dbReference>
<proteinExistence type="predicted"/>
<gene>
    <name evidence="8" type="ORF">E7747_06330</name>
</gene>
<keyword evidence="4 6" id="KW-1133">Transmembrane helix</keyword>
<protein>
    <submittedName>
        <fullName evidence="8">Chain-length determining protein</fullName>
    </submittedName>
</protein>
<keyword evidence="2" id="KW-1003">Cell membrane</keyword>
<organism evidence="8 9">
    <name type="scientific">Duncaniella dubosii</name>
    <dbReference type="NCBI Taxonomy" id="2518971"/>
    <lineage>
        <taxon>Bacteria</taxon>
        <taxon>Pseudomonadati</taxon>
        <taxon>Bacteroidota</taxon>
        <taxon>Bacteroidia</taxon>
        <taxon>Bacteroidales</taxon>
        <taxon>Muribaculaceae</taxon>
        <taxon>Duncaniella</taxon>
    </lineage>
</organism>
<dbReference type="Pfam" id="PF02706">
    <property type="entry name" value="Wzz"/>
    <property type="match status" value="1"/>
</dbReference>
<evidence type="ECO:0000256" key="6">
    <source>
        <dbReference type="SAM" id="Phobius"/>
    </source>
</evidence>
<dbReference type="Proteomes" id="UP000297149">
    <property type="component" value="Chromosome"/>
</dbReference>
<evidence type="ECO:0000256" key="2">
    <source>
        <dbReference type="ARBA" id="ARBA00022475"/>
    </source>
</evidence>
<evidence type="ECO:0000256" key="4">
    <source>
        <dbReference type="ARBA" id="ARBA00022989"/>
    </source>
</evidence>
<dbReference type="InterPro" id="IPR003856">
    <property type="entry name" value="LPS_length_determ_N"/>
</dbReference>
<comment type="subcellular location">
    <subcellularLocation>
        <location evidence="1">Cell membrane</location>
        <topology evidence="1">Multi-pass membrane protein</topology>
    </subcellularLocation>
</comment>
<keyword evidence="3 6" id="KW-0812">Transmembrane</keyword>
<evidence type="ECO:0000313" key="8">
    <source>
        <dbReference type="EMBL" id="QCD41932.1"/>
    </source>
</evidence>
<keyword evidence="9" id="KW-1185">Reference proteome</keyword>
<dbReference type="EMBL" id="CP039396">
    <property type="protein sequence ID" value="QCD41932.1"/>
    <property type="molecule type" value="Genomic_DNA"/>
</dbReference>
<dbReference type="GO" id="GO:0004713">
    <property type="term" value="F:protein tyrosine kinase activity"/>
    <property type="evidence" value="ECO:0007669"/>
    <property type="project" value="TreeGrafter"/>
</dbReference>
<dbReference type="PANTHER" id="PTHR32309:SF13">
    <property type="entry name" value="FERRIC ENTEROBACTIN TRANSPORT PROTEIN FEPE"/>
    <property type="match status" value="1"/>
</dbReference>
<feature type="domain" description="Polysaccharide chain length determinant N-terminal" evidence="7">
    <location>
        <begin position="16"/>
        <end position="70"/>
    </location>
</feature>
<reference evidence="9" key="1">
    <citation type="submission" date="2019-02" db="EMBL/GenBank/DDBJ databases">
        <title>Isolation and identification of novel species under the genus Muribaculum.</title>
        <authorList>
            <person name="Miyake S."/>
            <person name="Ding Y."/>
            <person name="Low A."/>
            <person name="Soh M."/>
            <person name="Seedorf H."/>
        </authorList>
    </citation>
    <scope>NUCLEOTIDE SEQUENCE [LARGE SCALE GENOMIC DNA]</scope>
    <source>
        <strain evidence="9">H5</strain>
    </source>
</reference>
<dbReference type="GO" id="GO:0005886">
    <property type="term" value="C:plasma membrane"/>
    <property type="evidence" value="ECO:0007669"/>
    <property type="project" value="UniProtKB-SubCell"/>
</dbReference>
<dbReference type="AlphaFoldDB" id="A0A4P7W2B2"/>
<sequence>MSNENDALVRTDHDEEEIDLLEIAAKLWKSRRTIFTYAGIAAIVGLVVAFSIPKEYTTTIKLAPELSGNNTGGAGKLGSLAAMAGINLNSASAGADAVMPPLYPDVLSSGPFLVGLFDVPVTESKTDSTYTVYSYIEDHTSGTWWGYLFGLPLKAVGGIVSFFRDEDEEEGGDGTTNPFRLTKDQQEVKEALAERIVCSYDEETGVNTISVTMQNPLVSALLADTVAAHLQAFITDYRTSKARQDLAYANQLNEEARKDYYDAQQRLADYLDRNQGLSLHSAQVTRERLTNEANLAFSLFNQTSQQLQMAKAKVQETTPVYATVEPATVPIKPSKPSKPMILIGFVFLGAVMACAKILFSDTINSVKKIITQ</sequence>
<feature type="transmembrane region" description="Helical" evidence="6">
    <location>
        <begin position="340"/>
        <end position="359"/>
    </location>
</feature>
<evidence type="ECO:0000256" key="1">
    <source>
        <dbReference type="ARBA" id="ARBA00004651"/>
    </source>
</evidence>
<accession>A0A4P7W2B2</accession>
<evidence type="ECO:0000256" key="5">
    <source>
        <dbReference type="ARBA" id="ARBA00023136"/>
    </source>
</evidence>
<name>A0A4P7W2B2_9BACT</name>
<dbReference type="InterPro" id="IPR050445">
    <property type="entry name" value="Bact_polysacc_biosynth/exp"/>
</dbReference>
<evidence type="ECO:0000313" key="9">
    <source>
        <dbReference type="Proteomes" id="UP000297149"/>
    </source>
</evidence>